<accession>A0ABT7UE46</accession>
<comment type="caution">
    <text evidence="3">The sequence shown here is derived from an EMBL/GenBank/DDBJ whole genome shotgun (WGS) entry which is preliminary data.</text>
</comment>
<name>A0ABT7UE46_9FIRM</name>
<dbReference type="PROSITE" id="PS51671">
    <property type="entry name" value="ACT"/>
    <property type="match status" value="1"/>
</dbReference>
<evidence type="ECO:0000259" key="2">
    <source>
        <dbReference type="PROSITE" id="PS51671"/>
    </source>
</evidence>
<sequence length="91" mass="10041">MNAVVSVIGKDRVGILARVATECAQANVNVVEVTQTLLQDTFAMTMLVNIDQIAMKLSEFAQHMDNVGKEMGLVIHVMHEDIFNSMHKIQG</sequence>
<dbReference type="InterPro" id="IPR045865">
    <property type="entry name" value="ACT-like_dom_sf"/>
</dbReference>
<dbReference type="HAMAP" id="MF_01054">
    <property type="entry name" value="UPF0237"/>
    <property type="match status" value="1"/>
</dbReference>
<dbReference type="EMBL" id="JAUDCG010000050">
    <property type="protein sequence ID" value="MDM8157887.1"/>
    <property type="molecule type" value="Genomic_DNA"/>
</dbReference>
<feature type="domain" description="ACT" evidence="2">
    <location>
        <begin position="4"/>
        <end position="85"/>
    </location>
</feature>
<dbReference type="InterPro" id="IPR050990">
    <property type="entry name" value="UPF0237/GcvR_regulator"/>
</dbReference>
<evidence type="ECO:0000256" key="1">
    <source>
        <dbReference type="HAMAP-Rule" id="MF_01054"/>
    </source>
</evidence>
<evidence type="ECO:0000313" key="3">
    <source>
        <dbReference type="EMBL" id="MDM8157887.1"/>
    </source>
</evidence>
<comment type="similarity">
    <text evidence="1">Belongs to the UPF0237 family.</text>
</comment>
<gene>
    <name evidence="3" type="ORF">QUV96_09580</name>
</gene>
<organism evidence="3 4">
    <name type="scientific">Amedibacillus dolichus</name>
    <dbReference type="NCBI Taxonomy" id="31971"/>
    <lineage>
        <taxon>Bacteria</taxon>
        <taxon>Bacillati</taxon>
        <taxon>Bacillota</taxon>
        <taxon>Erysipelotrichia</taxon>
        <taxon>Erysipelotrichales</taxon>
        <taxon>Erysipelotrichaceae</taxon>
        <taxon>Amedibacillus</taxon>
    </lineage>
</organism>
<reference evidence="3" key="1">
    <citation type="submission" date="2023-06" db="EMBL/GenBank/DDBJ databases">
        <title>Identification and characterization of horizontal gene transfer across gut microbiota members of farm animals based on homology search.</title>
        <authorList>
            <person name="Schwarzerova J."/>
            <person name="Nykrynova M."/>
            <person name="Jureckova K."/>
            <person name="Cejkova D."/>
            <person name="Rychlik I."/>
        </authorList>
    </citation>
    <scope>NUCLEOTIDE SEQUENCE</scope>
    <source>
        <strain evidence="3">ET39</strain>
    </source>
</reference>
<protein>
    <recommendedName>
        <fullName evidence="1">UPF0237 protein QUV96_09580</fullName>
    </recommendedName>
</protein>
<dbReference type="Proteomes" id="UP001529340">
    <property type="component" value="Unassembled WGS sequence"/>
</dbReference>
<dbReference type="InterPro" id="IPR002912">
    <property type="entry name" value="ACT_dom"/>
</dbReference>
<proteinExistence type="inferred from homology"/>
<dbReference type="CDD" id="cd04872">
    <property type="entry name" value="ACT_1ZPV"/>
    <property type="match status" value="1"/>
</dbReference>
<dbReference type="InterPro" id="IPR022986">
    <property type="entry name" value="UPF0237_ACT"/>
</dbReference>
<dbReference type="RefSeq" id="WP_289608329.1">
    <property type="nucleotide sequence ID" value="NZ_JAUDCG010000050.1"/>
</dbReference>
<dbReference type="PANTHER" id="PTHR34875:SF6">
    <property type="entry name" value="UPF0237 PROTEIN MJ1558"/>
    <property type="match status" value="1"/>
</dbReference>
<dbReference type="SUPFAM" id="SSF55021">
    <property type="entry name" value="ACT-like"/>
    <property type="match status" value="1"/>
</dbReference>
<dbReference type="NCBIfam" id="NF001220">
    <property type="entry name" value="PRK00194.1"/>
    <property type="match status" value="1"/>
</dbReference>
<keyword evidence="4" id="KW-1185">Reference proteome</keyword>
<dbReference type="Gene3D" id="3.30.70.260">
    <property type="match status" value="1"/>
</dbReference>
<dbReference type="PANTHER" id="PTHR34875">
    <property type="entry name" value="UPF0237 PROTEIN MJ1558"/>
    <property type="match status" value="1"/>
</dbReference>
<evidence type="ECO:0000313" key="4">
    <source>
        <dbReference type="Proteomes" id="UP001529340"/>
    </source>
</evidence>
<dbReference type="Pfam" id="PF13740">
    <property type="entry name" value="ACT_6"/>
    <property type="match status" value="1"/>
</dbReference>
<reference evidence="3" key="2">
    <citation type="submission" date="2023-06" db="EMBL/GenBank/DDBJ databases">
        <authorList>
            <person name="Zeman M."/>
            <person name="Kubasova T."/>
            <person name="Jahodarova E."/>
            <person name="Nykrynova M."/>
            <person name="Rychlik I."/>
        </authorList>
    </citation>
    <scope>NUCLEOTIDE SEQUENCE</scope>
    <source>
        <strain evidence="3">ET39</strain>
    </source>
</reference>